<protein>
    <recommendedName>
        <fullName evidence="4">PBCV-specific basic adaptor domain-containing protein</fullName>
    </recommendedName>
</protein>
<sequence length="111" mass="11702">MMKTKKYLVGSLAAMAMIASVAFTAGAQEKKTDVGKAIQKTGKAAKSVGNKTAEVAVKGTAKVVDAKYKGKIAPDGSDVYIDGKNNKYYINSKGAKVYLKVSQIRNKPAGK</sequence>
<evidence type="ECO:0008006" key="4">
    <source>
        <dbReference type="Google" id="ProtNLM"/>
    </source>
</evidence>
<keyword evidence="3" id="KW-1185">Reference proteome</keyword>
<dbReference type="AlphaFoldDB" id="A0A4U1CFU0"/>
<reference evidence="2 3" key="1">
    <citation type="submission" date="2019-04" db="EMBL/GenBank/DDBJ databases">
        <title>Pedobacter sp. RP-3-22 sp. nov., isolated from Arctic soil.</title>
        <authorList>
            <person name="Dahal R.H."/>
            <person name="Kim D.-U."/>
        </authorList>
    </citation>
    <scope>NUCLEOTIDE SEQUENCE [LARGE SCALE GENOMIC DNA]</scope>
    <source>
        <strain evidence="2 3">RP-3-22</strain>
    </source>
</reference>
<keyword evidence="1" id="KW-0732">Signal</keyword>
<organism evidence="2 3">
    <name type="scientific">Pedobacter polaris</name>
    <dbReference type="NCBI Taxonomy" id="2571273"/>
    <lineage>
        <taxon>Bacteria</taxon>
        <taxon>Pseudomonadati</taxon>
        <taxon>Bacteroidota</taxon>
        <taxon>Sphingobacteriia</taxon>
        <taxon>Sphingobacteriales</taxon>
        <taxon>Sphingobacteriaceae</taxon>
        <taxon>Pedobacter</taxon>
    </lineage>
</organism>
<evidence type="ECO:0000313" key="2">
    <source>
        <dbReference type="EMBL" id="TKC05488.1"/>
    </source>
</evidence>
<dbReference type="EMBL" id="SWBR01000005">
    <property type="protein sequence ID" value="TKC05488.1"/>
    <property type="molecule type" value="Genomic_DNA"/>
</dbReference>
<dbReference type="Proteomes" id="UP000309488">
    <property type="component" value="Unassembled WGS sequence"/>
</dbReference>
<proteinExistence type="predicted"/>
<gene>
    <name evidence="2" type="ORF">FA048_17315</name>
</gene>
<evidence type="ECO:0000313" key="3">
    <source>
        <dbReference type="Proteomes" id="UP000309488"/>
    </source>
</evidence>
<feature type="chain" id="PRO_5020672411" description="PBCV-specific basic adaptor domain-containing protein" evidence="1">
    <location>
        <begin position="28"/>
        <end position="111"/>
    </location>
</feature>
<feature type="signal peptide" evidence="1">
    <location>
        <begin position="1"/>
        <end position="27"/>
    </location>
</feature>
<accession>A0A4U1CFU0</accession>
<name>A0A4U1CFU0_9SPHI</name>
<comment type="caution">
    <text evidence="2">The sequence shown here is derived from an EMBL/GenBank/DDBJ whole genome shotgun (WGS) entry which is preliminary data.</text>
</comment>
<dbReference type="OrthoDB" id="674866at2"/>
<evidence type="ECO:0000256" key="1">
    <source>
        <dbReference type="SAM" id="SignalP"/>
    </source>
</evidence>